<gene>
    <name evidence="5" type="ordered locus">SCATT_55400</name>
</gene>
<dbReference type="GO" id="GO:0071949">
    <property type="term" value="F:FAD binding"/>
    <property type="evidence" value="ECO:0007669"/>
    <property type="project" value="InterPro"/>
</dbReference>
<dbReference type="Gene3D" id="3.40.30.120">
    <property type="match status" value="1"/>
</dbReference>
<dbReference type="Gene3D" id="3.50.50.60">
    <property type="entry name" value="FAD/NAD(P)-binding domain"/>
    <property type="match status" value="1"/>
</dbReference>
<dbReference type="HOGENOM" id="CLU_009665_20_1_11"/>
<dbReference type="STRING" id="1003195.SCATT_55400"/>
<reference evidence="6" key="1">
    <citation type="submission" date="2011-12" db="EMBL/GenBank/DDBJ databases">
        <title>Complete genome sequence of Streptomyces cattleya strain DSM 46488.</title>
        <authorList>
            <person name="Ou H.-Y."/>
            <person name="Li P."/>
            <person name="Zhao C."/>
            <person name="O'Hagan D."/>
            <person name="Deng Z."/>
        </authorList>
    </citation>
    <scope>NUCLEOTIDE SEQUENCE [LARGE SCALE GENOMIC DNA]</scope>
    <source>
        <strain evidence="6">ATCC 35852 / DSM 46488 / JCM 4925 / NBRC 14057 / NRRL 8057</strain>
    </source>
</reference>
<dbReference type="Proteomes" id="UP000007842">
    <property type="component" value="Chromosome"/>
</dbReference>
<dbReference type="EMBL" id="CP003219">
    <property type="protein sequence ID" value="AEW97911.1"/>
    <property type="molecule type" value="Genomic_DNA"/>
</dbReference>
<dbReference type="InterPro" id="IPR036188">
    <property type="entry name" value="FAD/NAD-bd_sf"/>
</dbReference>
<dbReference type="PATRIC" id="fig|1003195.29.peg.5522"/>
<dbReference type="PRINTS" id="PR00420">
    <property type="entry name" value="RNGMNOXGNASE"/>
</dbReference>
<protein>
    <submittedName>
        <fullName evidence="5">Monooxygenase</fullName>
    </submittedName>
</protein>
<dbReference type="SUPFAM" id="SSF51905">
    <property type="entry name" value="FAD/NAD(P)-binding domain"/>
    <property type="match status" value="1"/>
</dbReference>
<proteinExistence type="predicted"/>
<keyword evidence="6" id="KW-1185">Reference proteome</keyword>
<keyword evidence="2" id="KW-0285">Flavoprotein</keyword>
<dbReference type="Pfam" id="PF21274">
    <property type="entry name" value="Rng_hyd_C"/>
    <property type="match status" value="1"/>
</dbReference>
<dbReference type="PANTHER" id="PTHR43004:SF19">
    <property type="entry name" value="BINDING MONOOXYGENASE, PUTATIVE (JCVI)-RELATED"/>
    <property type="match status" value="1"/>
</dbReference>
<dbReference type="AlphaFoldDB" id="G8WYE0"/>
<evidence type="ECO:0000313" key="5">
    <source>
        <dbReference type="EMBL" id="AEW97911.1"/>
    </source>
</evidence>
<sequence>MDVTVAGAGPVGLVLAAELALAGATVQVLERRTEPDEGMKAGAINVPTAEALDRRGLLPAAERIQREQLLRVGPFDRRTGGGRRTTRPRFTGHFAGMVLDPDLVDWSDPDLAAHTAVAGARMVPQRELEELLAAHVARLGVTVRRGVEVTALEDTGDGVLVGTTAGPLRTGWLVGCDGGRSTVRRLAGIGFPGTGPELTGHLAVADIADPEKLAEGWVWSPRGAYRHGPQPGRVVTVEFGGAPADRSAPVTLEEVRSSLRRVSGTDVTLTALRGPATRWTDNARQAASYRAGRVLLAGDAAHVHPPFGGQGLNLGVGDAMNLGWKLGAVVTGWAPEGLLDTYDAERRPLGAWVLDWTRAQTAVMRGDAGSAALREVVADLLATRAGTTYAVKKISGVTQRVDLPGGHPLVGRYAPDLWLNDGSRPADHGHGGGFLLLDRTAQGTFARLAAAWSGRVTVVADDRATPTGVLVRPDGVVAWACDTADPVGLEAALRRWAGAPSSAPGYVPAG</sequence>
<comment type="cofactor">
    <cofactor evidence="1">
        <name>FAD</name>
        <dbReference type="ChEBI" id="CHEBI:57692"/>
    </cofactor>
</comment>
<dbReference type="Gene3D" id="3.30.70.2450">
    <property type="match status" value="1"/>
</dbReference>
<feature type="domain" description="FAD-binding" evidence="4">
    <location>
        <begin position="2"/>
        <end position="356"/>
    </location>
</feature>
<dbReference type="PANTHER" id="PTHR43004">
    <property type="entry name" value="TRK SYSTEM POTASSIUM UPTAKE PROTEIN"/>
    <property type="match status" value="1"/>
</dbReference>
<dbReference type="GO" id="GO:0016709">
    <property type="term" value="F:oxidoreductase activity, acting on paired donors, with incorporation or reduction of molecular oxygen, NAD(P)H as one donor, and incorporation of one atom of oxygen"/>
    <property type="evidence" value="ECO:0007669"/>
    <property type="project" value="UniProtKB-ARBA"/>
</dbReference>
<dbReference type="Pfam" id="PF01494">
    <property type="entry name" value="FAD_binding_3"/>
    <property type="match status" value="1"/>
</dbReference>
<dbReference type="RefSeq" id="WP_014628717.1">
    <property type="nucleotide sequence ID" value="NC_016111.1"/>
</dbReference>
<name>G8WYE0_STREN</name>
<accession>G8WYE0</accession>
<evidence type="ECO:0000256" key="1">
    <source>
        <dbReference type="ARBA" id="ARBA00001974"/>
    </source>
</evidence>
<organism evidence="5 6">
    <name type="scientific">Streptantibioticus cattleyicolor (strain ATCC 35852 / DSM 46488 / JCM 4925 / NBRC 14057 / NRRL 8057)</name>
    <name type="common">Streptomyces cattleya</name>
    <dbReference type="NCBI Taxonomy" id="1003195"/>
    <lineage>
        <taxon>Bacteria</taxon>
        <taxon>Bacillati</taxon>
        <taxon>Actinomycetota</taxon>
        <taxon>Actinomycetes</taxon>
        <taxon>Kitasatosporales</taxon>
        <taxon>Streptomycetaceae</taxon>
        <taxon>Streptantibioticus</taxon>
    </lineage>
</organism>
<dbReference type="eggNOG" id="COG0654">
    <property type="taxonomic scope" value="Bacteria"/>
</dbReference>
<evidence type="ECO:0000256" key="2">
    <source>
        <dbReference type="ARBA" id="ARBA00022630"/>
    </source>
</evidence>
<evidence type="ECO:0000259" key="4">
    <source>
        <dbReference type="Pfam" id="PF01494"/>
    </source>
</evidence>
<dbReference type="KEGG" id="scy:SCATT_55400"/>
<keyword evidence="3" id="KW-0274">FAD</keyword>
<dbReference type="InterPro" id="IPR002938">
    <property type="entry name" value="FAD-bd"/>
</dbReference>
<evidence type="ECO:0000256" key="3">
    <source>
        <dbReference type="ARBA" id="ARBA00022827"/>
    </source>
</evidence>
<evidence type="ECO:0000313" key="6">
    <source>
        <dbReference type="Proteomes" id="UP000007842"/>
    </source>
</evidence>
<keyword evidence="5" id="KW-0560">Oxidoreductase</keyword>
<keyword evidence="5" id="KW-0503">Monooxygenase</keyword>
<dbReference type="InterPro" id="IPR050641">
    <property type="entry name" value="RIFMO-like"/>
</dbReference>